<comment type="caution">
    <text evidence="1">The sequence shown here is derived from an EMBL/GenBank/DDBJ whole genome shotgun (WGS) entry which is preliminary data.</text>
</comment>
<dbReference type="AlphaFoldDB" id="A0A9P0P5Z0"/>
<sequence length="46" mass="5273">MKYLKHIFGQNLSRRFTSLLSVTQHDGPYACLCYTFHSLSGHLFPG</sequence>
<name>A0A9P0P5Z0_ACAOB</name>
<keyword evidence="2" id="KW-1185">Reference proteome</keyword>
<dbReference type="Proteomes" id="UP001152888">
    <property type="component" value="Unassembled WGS sequence"/>
</dbReference>
<accession>A0A9P0P5Z0</accession>
<reference evidence="1" key="1">
    <citation type="submission" date="2022-03" db="EMBL/GenBank/DDBJ databases">
        <authorList>
            <person name="Sayadi A."/>
        </authorList>
    </citation>
    <scope>NUCLEOTIDE SEQUENCE</scope>
</reference>
<evidence type="ECO:0000313" key="1">
    <source>
        <dbReference type="EMBL" id="CAH1968355.1"/>
    </source>
</evidence>
<gene>
    <name evidence="1" type="ORF">ACAOBT_LOCUS7799</name>
</gene>
<evidence type="ECO:0000313" key="2">
    <source>
        <dbReference type="Proteomes" id="UP001152888"/>
    </source>
</evidence>
<dbReference type="EMBL" id="CAKOFQ010006752">
    <property type="protein sequence ID" value="CAH1968355.1"/>
    <property type="molecule type" value="Genomic_DNA"/>
</dbReference>
<dbReference type="OrthoDB" id="6133115at2759"/>
<protein>
    <submittedName>
        <fullName evidence="1">Uncharacterized protein</fullName>
    </submittedName>
</protein>
<proteinExistence type="predicted"/>
<organism evidence="1 2">
    <name type="scientific">Acanthoscelides obtectus</name>
    <name type="common">Bean weevil</name>
    <name type="synonym">Bruchus obtectus</name>
    <dbReference type="NCBI Taxonomy" id="200917"/>
    <lineage>
        <taxon>Eukaryota</taxon>
        <taxon>Metazoa</taxon>
        <taxon>Ecdysozoa</taxon>
        <taxon>Arthropoda</taxon>
        <taxon>Hexapoda</taxon>
        <taxon>Insecta</taxon>
        <taxon>Pterygota</taxon>
        <taxon>Neoptera</taxon>
        <taxon>Endopterygota</taxon>
        <taxon>Coleoptera</taxon>
        <taxon>Polyphaga</taxon>
        <taxon>Cucujiformia</taxon>
        <taxon>Chrysomeloidea</taxon>
        <taxon>Chrysomelidae</taxon>
        <taxon>Bruchinae</taxon>
        <taxon>Bruchini</taxon>
        <taxon>Acanthoscelides</taxon>
    </lineage>
</organism>